<dbReference type="EMBL" id="QHLZ01000012">
    <property type="protein sequence ID" value="PXA64355.1"/>
    <property type="molecule type" value="Genomic_DNA"/>
</dbReference>
<accession>A0A2V3DN28</accession>
<evidence type="ECO:0000313" key="2">
    <source>
        <dbReference type="Proteomes" id="UP000246303"/>
    </source>
</evidence>
<reference evidence="1 2" key="1">
    <citation type="submission" date="2018-05" db="EMBL/GenBank/DDBJ databases">
        <title>Genetic diversity of glacier-inhabiting Cryobacterium bacteria in China and description of Cryobacterium mengkeensis sp. nov. and Arthrobacter glacialis sp. nov.</title>
        <authorList>
            <person name="Liu Q."/>
            <person name="Xin Y.-H."/>
        </authorList>
    </citation>
    <scope>NUCLEOTIDE SEQUENCE [LARGE SCALE GENOMIC DNA]</scope>
    <source>
        <strain evidence="1 2">GP3</strain>
    </source>
</reference>
<evidence type="ECO:0000313" key="1">
    <source>
        <dbReference type="EMBL" id="PXA64355.1"/>
    </source>
</evidence>
<protein>
    <submittedName>
        <fullName evidence="1">Uncharacterized protein</fullName>
    </submittedName>
</protein>
<name>A0A2V3DN28_9MICC</name>
<keyword evidence="2" id="KW-1185">Reference proteome</keyword>
<dbReference type="AlphaFoldDB" id="A0A2V3DN28"/>
<gene>
    <name evidence="1" type="ORF">CVS29_15565</name>
</gene>
<comment type="caution">
    <text evidence="1">The sequence shown here is derived from an EMBL/GenBank/DDBJ whole genome shotgun (WGS) entry which is preliminary data.</text>
</comment>
<dbReference type="Proteomes" id="UP000246303">
    <property type="component" value="Unassembled WGS sequence"/>
</dbReference>
<organism evidence="1 2">
    <name type="scientific">Arthrobacter psychrochitiniphilus</name>
    <dbReference type="NCBI Taxonomy" id="291045"/>
    <lineage>
        <taxon>Bacteria</taxon>
        <taxon>Bacillati</taxon>
        <taxon>Actinomycetota</taxon>
        <taxon>Actinomycetes</taxon>
        <taxon>Micrococcales</taxon>
        <taxon>Micrococcaceae</taxon>
        <taxon>Arthrobacter</taxon>
    </lineage>
</organism>
<sequence>MENVAPPVVGETMSRAAQSAWMQSLRRETAHIEFVFNNGDEDHPLIGALANLESSRTVGVGPGNGYARPRRAAVKRRYAYSRDIIFALDDLGCFFPDATSKEQWTGLGDVDVVFLDHSGKVLGATVTHEAMIITPGYSDDPKKAISSEKGPRHR</sequence>
<dbReference type="RefSeq" id="WP_110107245.1">
    <property type="nucleotide sequence ID" value="NZ_JACBZZ010000001.1"/>
</dbReference>
<proteinExistence type="predicted"/>
<dbReference type="OrthoDB" id="4869851at2"/>